<dbReference type="InterPro" id="IPR058278">
    <property type="entry name" value="DUF7972"/>
</dbReference>
<evidence type="ECO:0000256" key="1">
    <source>
        <dbReference type="SAM" id="Phobius"/>
    </source>
</evidence>
<keyword evidence="1" id="KW-0812">Transmembrane</keyword>
<feature type="transmembrane region" description="Helical" evidence="1">
    <location>
        <begin position="281"/>
        <end position="305"/>
    </location>
</feature>
<protein>
    <submittedName>
        <fullName evidence="2">Uncharacterized protein</fullName>
    </submittedName>
</protein>
<comment type="caution">
    <text evidence="2">The sequence shown here is derived from an EMBL/GenBank/DDBJ whole genome shotgun (WGS) entry which is preliminary data.</text>
</comment>
<reference evidence="2 3" key="1">
    <citation type="submission" date="2018-06" db="EMBL/GenBank/DDBJ databases">
        <title>Natronomonas sp. F16-60 a new haloarchaeon isolated from a solar saltern of Isla Cristina, Huelva, Spain.</title>
        <authorList>
            <person name="Duran-Viseras A."/>
            <person name="Sanchez-Porro C."/>
            <person name="Ventosa A."/>
        </authorList>
    </citation>
    <scope>NUCLEOTIDE SEQUENCE [LARGE SCALE GENOMIC DNA]</scope>
    <source>
        <strain evidence="2 3">F16-60</strain>
    </source>
</reference>
<dbReference type="OrthoDB" id="202254at2157"/>
<dbReference type="AlphaFoldDB" id="A0A554MXL0"/>
<proteinExistence type="predicted"/>
<keyword evidence="1" id="KW-1133">Transmembrane helix</keyword>
<dbReference type="Proteomes" id="UP000319894">
    <property type="component" value="Unassembled WGS sequence"/>
</dbReference>
<keyword evidence="3" id="KW-1185">Reference proteome</keyword>
<name>A0A554MXL0_9EURY</name>
<evidence type="ECO:0000313" key="2">
    <source>
        <dbReference type="EMBL" id="TSD09872.1"/>
    </source>
</evidence>
<accession>A0A554MXL0</accession>
<sequence>MAERSEGDTTLAYLLLGADRRLVTLGLLVGLFAALLLVAVAVPGAGAAVRAGDPVETLFQALVGATVTGVTLVLTLNQLVLSQELGAVGDQRERMEDAMAFRADVADHLVDPVAPAEPSAFLRAMVTATGDQADRLLDAVDAGRDDEAGRGVRDLAESVDTAARLASGSLSGATFGRFTVVGAALDFEYSRKLYRARQLREAHGDQLPDEARDALAELEELLRLFGPAREQFKTLYFRSELVDLSRLVLVASLPSLVVTVSVLAFFEPTTAPLATPVGIDAAALVVCTATALALLPFLILLSYVLRIATVAGRTLSIGPFILRETDREATTETDTG</sequence>
<feature type="transmembrane region" description="Helical" evidence="1">
    <location>
        <begin position="247"/>
        <end position="266"/>
    </location>
</feature>
<organism evidence="2 3">
    <name type="scientific">Haloglomus irregulare</name>
    <dbReference type="NCBI Taxonomy" id="2234134"/>
    <lineage>
        <taxon>Archaea</taxon>
        <taxon>Methanobacteriati</taxon>
        <taxon>Methanobacteriota</taxon>
        <taxon>Stenosarchaea group</taxon>
        <taxon>Halobacteria</taxon>
        <taxon>Halobacteriales</taxon>
        <taxon>Natronomonadaceae</taxon>
        <taxon>Haloglomus</taxon>
    </lineage>
</organism>
<dbReference type="Pfam" id="PF25927">
    <property type="entry name" value="DUF7972"/>
    <property type="match status" value="1"/>
</dbReference>
<keyword evidence="1" id="KW-0472">Membrane</keyword>
<feature type="transmembrane region" description="Helical" evidence="1">
    <location>
        <begin position="22"/>
        <end position="45"/>
    </location>
</feature>
<gene>
    <name evidence="2" type="ORF">DP107_14445</name>
</gene>
<evidence type="ECO:0000313" key="3">
    <source>
        <dbReference type="Proteomes" id="UP000319894"/>
    </source>
</evidence>
<dbReference type="EMBL" id="QMDX01000010">
    <property type="protein sequence ID" value="TSD09872.1"/>
    <property type="molecule type" value="Genomic_DNA"/>
</dbReference>
<dbReference type="InParanoid" id="A0A554MXL0"/>
<feature type="transmembrane region" description="Helical" evidence="1">
    <location>
        <begin position="57"/>
        <end position="76"/>
    </location>
</feature>